<accession>A0ABS4D8U8</accession>
<gene>
    <name evidence="3" type="ORF">EYB53_009125</name>
</gene>
<dbReference type="InterPro" id="IPR032466">
    <property type="entry name" value="Metal_Hydrolase"/>
</dbReference>
<evidence type="ECO:0000313" key="3">
    <source>
        <dbReference type="EMBL" id="MBP1465863.1"/>
    </source>
</evidence>
<protein>
    <submittedName>
        <fullName evidence="3">8-oxoguanine deaminase</fullName>
        <ecNumber evidence="3">3.5.4.32</ecNumber>
    </submittedName>
</protein>
<dbReference type="Proteomes" id="UP001193081">
    <property type="component" value="Unassembled WGS sequence"/>
</dbReference>
<evidence type="ECO:0000259" key="2">
    <source>
        <dbReference type="Pfam" id="PF01979"/>
    </source>
</evidence>
<dbReference type="Pfam" id="PF01979">
    <property type="entry name" value="Amidohydro_1"/>
    <property type="match status" value="1"/>
</dbReference>
<dbReference type="NCBIfam" id="NF006055">
    <property type="entry name" value="PRK08203.1"/>
    <property type="match status" value="1"/>
</dbReference>
<name>A0ABS4D8U8_9CHLR</name>
<evidence type="ECO:0000256" key="1">
    <source>
        <dbReference type="ARBA" id="ARBA00022801"/>
    </source>
</evidence>
<proteinExistence type="predicted"/>
<dbReference type="Gene3D" id="2.30.40.10">
    <property type="entry name" value="Urease, subunit C, domain 1"/>
    <property type="match status" value="1"/>
</dbReference>
<keyword evidence="1 3" id="KW-0378">Hydrolase</keyword>
<sequence>MSSTSLLIKHADRLVTMDAARTELADGALYAVDGVITHVGPTALLPQEADQIIDARGMLVMPGLVNTHHHFCQTLTRCMAQDRDLFGWLTTLYPLWARMTVEAVQVATRTALAELLLTGCTTTSDHTYLWPNGARLDDQIEVAVAMGVRFHAARGSMSVGQSKGGLPPDQVVEDEAHILADSQRLIEQYHDPAPGAMLRIVLAPCSPFSVSPALMRESLALARSYGVHVHTHLAETLDEERYCLAQFGRRPVELCEDLGWVGKDVWHAHMVHPSAAEIERLGRTHTGVAHCPCSNMRLASGIAPIGALRRAGARVGLGVDGSASNDGSHMLGEARQALLLQRVQGDPAAMSAREALWLATRGGAEVLGRDDIGQLAPGLCADVIGYRLDQLAFAGGAVHDPVAALVFCTPPPVDLSIINGRVRVAEGHILGLDLPVQIERHNAIARELANQM</sequence>
<dbReference type="CDD" id="cd01298">
    <property type="entry name" value="ATZ_TRZ_like"/>
    <property type="match status" value="1"/>
</dbReference>
<comment type="caution">
    <text evidence="3">The sequence shown here is derived from an EMBL/GenBank/DDBJ whole genome shotgun (WGS) entry which is preliminary data.</text>
</comment>
<dbReference type="InterPro" id="IPR050287">
    <property type="entry name" value="MTA/SAH_deaminase"/>
</dbReference>
<evidence type="ECO:0000313" key="4">
    <source>
        <dbReference type="Proteomes" id="UP001193081"/>
    </source>
</evidence>
<feature type="domain" description="Amidohydrolase-related" evidence="2">
    <location>
        <begin position="59"/>
        <end position="421"/>
    </location>
</feature>
<dbReference type="Gene3D" id="3.20.20.140">
    <property type="entry name" value="Metal-dependent hydrolases"/>
    <property type="match status" value="1"/>
</dbReference>
<dbReference type="PANTHER" id="PTHR43794">
    <property type="entry name" value="AMINOHYDROLASE SSNA-RELATED"/>
    <property type="match status" value="1"/>
</dbReference>
<dbReference type="InterPro" id="IPR011059">
    <property type="entry name" value="Metal-dep_hydrolase_composite"/>
</dbReference>
<keyword evidence="4" id="KW-1185">Reference proteome</keyword>
<reference evidence="3 4" key="1">
    <citation type="submission" date="2021-03" db="EMBL/GenBank/DDBJ databases">
        <authorList>
            <person name="Grouzdev D.S."/>
        </authorList>
    </citation>
    <scope>NUCLEOTIDE SEQUENCE [LARGE SCALE GENOMIC DNA]</scope>
    <source>
        <strain evidence="3 4">M50-1</strain>
    </source>
</reference>
<dbReference type="GO" id="GO:0102127">
    <property type="term" value="F:8-oxoguanine deaminase activity"/>
    <property type="evidence" value="ECO:0007669"/>
    <property type="project" value="UniProtKB-EC"/>
</dbReference>
<dbReference type="SUPFAM" id="SSF51556">
    <property type="entry name" value="Metallo-dependent hydrolases"/>
    <property type="match status" value="1"/>
</dbReference>
<dbReference type="SUPFAM" id="SSF51338">
    <property type="entry name" value="Composite domain of metallo-dependent hydrolases"/>
    <property type="match status" value="1"/>
</dbReference>
<dbReference type="EC" id="3.5.4.32" evidence="3"/>
<dbReference type="EMBL" id="SIJK02000013">
    <property type="protein sequence ID" value="MBP1465863.1"/>
    <property type="molecule type" value="Genomic_DNA"/>
</dbReference>
<dbReference type="PANTHER" id="PTHR43794:SF11">
    <property type="entry name" value="AMIDOHYDROLASE-RELATED DOMAIN-CONTAINING PROTEIN"/>
    <property type="match status" value="1"/>
</dbReference>
<dbReference type="RefSeq" id="WP_135477890.1">
    <property type="nucleotide sequence ID" value="NZ_SIJK02000013.1"/>
</dbReference>
<dbReference type="InterPro" id="IPR006680">
    <property type="entry name" value="Amidohydro-rel"/>
</dbReference>
<organism evidence="3 4">
    <name type="scientific">Candidatus Chloroploca mongolica</name>
    <dbReference type="NCBI Taxonomy" id="2528176"/>
    <lineage>
        <taxon>Bacteria</taxon>
        <taxon>Bacillati</taxon>
        <taxon>Chloroflexota</taxon>
        <taxon>Chloroflexia</taxon>
        <taxon>Chloroflexales</taxon>
        <taxon>Chloroflexineae</taxon>
        <taxon>Oscillochloridaceae</taxon>
        <taxon>Candidatus Chloroploca</taxon>
    </lineage>
</organism>